<keyword evidence="3 7" id="KW-0812">Transmembrane</keyword>
<dbReference type="GO" id="GO:0016020">
    <property type="term" value="C:membrane"/>
    <property type="evidence" value="ECO:0007669"/>
    <property type="project" value="UniProtKB-SubCell"/>
</dbReference>
<evidence type="ECO:0000256" key="4">
    <source>
        <dbReference type="ARBA" id="ARBA00022968"/>
    </source>
</evidence>
<comment type="similarity">
    <text evidence="2">Belongs to the PC-esterase family. TBL subfamily.</text>
</comment>
<evidence type="ECO:0000256" key="5">
    <source>
        <dbReference type="ARBA" id="ARBA00022989"/>
    </source>
</evidence>
<dbReference type="Pfam" id="PF13839">
    <property type="entry name" value="PC-Esterase"/>
    <property type="match status" value="1"/>
</dbReference>
<feature type="domain" description="Trichome birefringence-like C-terminal" evidence="8">
    <location>
        <begin position="130"/>
        <end position="421"/>
    </location>
</feature>
<dbReference type="InterPro" id="IPR025846">
    <property type="entry name" value="TBL_N"/>
</dbReference>
<gene>
    <name evidence="10" type="ORF">Din_003245</name>
</gene>
<comment type="subcellular location">
    <subcellularLocation>
        <location evidence="1">Membrane</location>
        <topology evidence="1">Single-pass membrane protein</topology>
    </subcellularLocation>
</comment>
<dbReference type="AlphaFoldDB" id="A0A5B6YPT3"/>
<dbReference type="Pfam" id="PF14416">
    <property type="entry name" value="PMR5N"/>
    <property type="match status" value="1"/>
</dbReference>
<evidence type="ECO:0000256" key="6">
    <source>
        <dbReference type="ARBA" id="ARBA00023136"/>
    </source>
</evidence>
<feature type="transmembrane region" description="Helical" evidence="7">
    <location>
        <begin position="21"/>
        <end position="38"/>
    </location>
</feature>
<evidence type="ECO:0000256" key="2">
    <source>
        <dbReference type="ARBA" id="ARBA00007727"/>
    </source>
</evidence>
<accession>A0A5B6YPT3</accession>
<dbReference type="PANTHER" id="PTHR32285">
    <property type="entry name" value="PROTEIN TRICHOME BIREFRINGENCE-LIKE 9-RELATED"/>
    <property type="match status" value="1"/>
</dbReference>
<dbReference type="GO" id="GO:0005794">
    <property type="term" value="C:Golgi apparatus"/>
    <property type="evidence" value="ECO:0007669"/>
    <property type="project" value="TreeGrafter"/>
</dbReference>
<evidence type="ECO:0000259" key="9">
    <source>
        <dbReference type="Pfam" id="PF14416"/>
    </source>
</evidence>
<evidence type="ECO:0000259" key="8">
    <source>
        <dbReference type="Pfam" id="PF13839"/>
    </source>
</evidence>
<name>A0A5B6YPT3_DAVIN</name>
<keyword evidence="5 7" id="KW-1133">Transmembrane helix</keyword>
<dbReference type="PANTHER" id="PTHR32285:SF57">
    <property type="entry name" value="XYLOGLUCAN O-ACETYLTRANSFERASE 1"/>
    <property type="match status" value="1"/>
</dbReference>
<evidence type="ECO:0000313" key="10">
    <source>
        <dbReference type="EMBL" id="MPA33804.1"/>
    </source>
</evidence>
<evidence type="ECO:0000256" key="1">
    <source>
        <dbReference type="ARBA" id="ARBA00004167"/>
    </source>
</evidence>
<keyword evidence="4" id="KW-0735">Signal-anchor</keyword>
<proteinExistence type="inferred from homology"/>
<keyword evidence="6 7" id="KW-0472">Membrane</keyword>
<dbReference type="EMBL" id="GHES01003245">
    <property type="protein sequence ID" value="MPA33804.1"/>
    <property type="molecule type" value="Transcribed_RNA"/>
</dbReference>
<dbReference type="GO" id="GO:0016413">
    <property type="term" value="F:O-acetyltransferase activity"/>
    <property type="evidence" value="ECO:0007669"/>
    <property type="project" value="InterPro"/>
</dbReference>
<protein>
    <submittedName>
        <fullName evidence="10">Uncharacterized protein</fullName>
    </submittedName>
</protein>
<reference evidence="10" key="1">
    <citation type="submission" date="2019-08" db="EMBL/GenBank/DDBJ databases">
        <title>Reference gene set and small RNA set construction with multiple tissues from Davidia involucrata Baill.</title>
        <authorList>
            <person name="Yang H."/>
            <person name="Zhou C."/>
            <person name="Li G."/>
            <person name="Wang J."/>
            <person name="Gao P."/>
            <person name="Wang M."/>
            <person name="Wang R."/>
            <person name="Zhao Y."/>
        </authorList>
    </citation>
    <scope>NUCLEOTIDE SEQUENCE</scope>
    <source>
        <tissue evidence="10">Mixed with DoveR01_LX</tissue>
    </source>
</reference>
<evidence type="ECO:0000256" key="7">
    <source>
        <dbReference type="SAM" id="Phobius"/>
    </source>
</evidence>
<dbReference type="InterPro" id="IPR026057">
    <property type="entry name" value="TBL_C"/>
</dbReference>
<organism evidence="10">
    <name type="scientific">Davidia involucrata</name>
    <name type="common">Dove tree</name>
    <dbReference type="NCBI Taxonomy" id="16924"/>
    <lineage>
        <taxon>Eukaryota</taxon>
        <taxon>Viridiplantae</taxon>
        <taxon>Streptophyta</taxon>
        <taxon>Embryophyta</taxon>
        <taxon>Tracheophyta</taxon>
        <taxon>Spermatophyta</taxon>
        <taxon>Magnoliopsida</taxon>
        <taxon>eudicotyledons</taxon>
        <taxon>Gunneridae</taxon>
        <taxon>Pentapetalae</taxon>
        <taxon>asterids</taxon>
        <taxon>Cornales</taxon>
        <taxon>Nyssaceae</taxon>
        <taxon>Davidia</taxon>
    </lineage>
</organism>
<sequence length="434" mass="49699">MDSTSHYNDQPQSLTKKFLPWTLYALLPIAIIRLYFYPTNLPLSPTDHQLPQNSPIIITTSSSSPSQEEERADVQIACDYSQGKWVHDKLGPLYNGTTCSTIKYGQNCMIHGRPDMGYLYWRWSPNQCQLPRFEPHTFLQILRNKHLAFVGDSMARNQLESLLCILATVSPPDLVYQEGDDNKFRRWHFNSHNVNVSIYWSPFLVKGIEKSETKNYNELFLDSVDERWASDMDQMDMIVLSVGHWYLHSAVYFDGGLALGCHYCTGQNYTEIGFYDVFGKAIKTTLKAIIERRAISGNTIDVILTTFSPHHFEGEWDKLGACPKTNPYEGEKKLEGMDAEMRKVEVQELEAVKANAYKQVGRLRVEALDITKLSLLRPDGHPGPYMNAFPFANGIEERVQNDCVHWCLPGPVDTWNEILLDVMKRWNGQSSREG</sequence>
<feature type="domain" description="Trichome birefringence-like N-terminal" evidence="9">
    <location>
        <begin position="77"/>
        <end position="129"/>
    </location>
</feature>
<evidence type="ECO:0000256" key="3">
    <source>
        <dbReference type="ARBA" id="ARBA00022692"/>
    </source>
</evidence>
<dbReference type="InterPro" id="IPR029962">
    <property type="entry name" value="TBL"/>
</dbReference>